<organism evidence="8 9">
    <name type="scientific">Lactuca saligna</name>
    <name type="common">Willowleaf lettuce</name>
    <dbReference type="NCBI Taxonomy" id="75948"/>
    <lineage>
        <taxon>Eukaryota</taxon>
        <taxon>Viridiplantae</taxon>
        <taxon>Streptophyta</taxon>
        <taxon>Embryophyta</taxon>
        <taxon>Tracheophyta</taxon>
        <taxon>Spermatophyta</taxon>
        <taxon>Magnoliopsida</taxon>
        <taxon>eudicotyledons</taxon>
        <taxon>Gunneridae</taxon>
        <taxon>Pentapetalae</taxon>
        <taxon>asterids</taxon>
        <taxon>campanulids</taxon>
        <taxon>Asterales</taxon>
        <taxon>Asteraceae</taxon>
        <taxon>Cichorioideae</taxon>
        <taxon>Cichorieae</taxon>
        <taxon>Lactucinae</taxon>
        <taxon>Lactuca</taxon>
    </lineage>
</organism>
<dbReference type="Gene3D" id="3.80.10.10">
    <property type="entry name" value="Ribonuclease Inhibitor"/>
    <property type="match status" value="1"/>
</dbReference>
<reference evidence="8" key="1">
    <citation type="submission" date="2023-04" db="EMBL/GenBank/DDBJ databases">
        <authorList>
            <person name="Vijverberg K."/>
            <person name="Xiong W."/>
            <person name="Schranz E."/>
        </authorList>
    </citation>
    <scope>NUCLEOTIDE SEQUENCE</scope>
</reference>
<dbReference type="InterPro" id="IPR001611">
    <property type="entry name" value="Leu-rich_rpt"/>
</dbReference>
<keyword evidence="2" id="KW-0433">Leucine-rich repeat</keyword>
<protein>
    <recommendedName>
        <fullName evidence="7">Leucine-rich repeat-containing N-terminal plant-type domain-containing protein</fullName>
    </recommendedName>
</protein>
<dbReference type="AlphaFoldDB" id="A0AA36DWX1"/>
<dbReference type="PANTHER" id="PTHR48060:SF21">
    <property type="entry name" value="L DOMAIN-LIKE PROTEIN"/>
    <property type="match status" value="1"/>
</dbReference>
<proteinExistence type="predicted"/>
<evidence type="ECO:0000256" key="1">
    <source>
        <dbReference type="ARBA" id="ARBA00004370"/>
    </source>
</evidence>
<keyword evidence="9" id="KW-1185">Reference proteome</keyword>
<dbReference type="InterPro" id="IPR013210">
    <property type="entry name" value="LRR_N_plant-typ"/>
</dbReference>
<feature type="domain" description="Leucine-rich repeat-containing N-terminal plant-type" evidence="7">
    <location>
        <begin position="29"/>
        <end position="64"/>
    </location>
</feature>
<dbReference type="Proteomes" id="UP001177003">
    <property type="component" value="Chromosome 2"/>
</dbReference>
<evidence type="ECO:0000256" key="4">
    <source>
        <dbReference type="ARBA" id="ARBA00022737"/>
    </source>
</evidence>
<dbReference type="FunFam" id="3.80.10.10:FF:000400">
    <property type="entry name" value="Nuclear pore complex protein NUP107"/>
    <property type="match status" value="1"/>
</dbReference>
<dbReference type="EMBL" id="OX465078">
    <property type="protein sequence ID" value="CAI9273687.1"/>
    <property type="molecule type" value="Genomic_DNA"/>
</dbReference>
<keyword evidence="4" id="KW-0677">Repeat</keyword>
<dbReference type="SUPFAM" id="SSF52058">
    <property type="entry name" value="L domain-like"/>
    <property type="match status" value="1"/>
</dbReference>
<gene>
    <name evidence="8" type="ORF">LSALG_LOCUS13820</name>
</gene>
<dbReference type="Pfam" id="PF13855">
    <property type="entry name" value="LRR_8"/>
    <property type="match status" value="1"/>
</dbReference>
<feature type="chain" id="PRO_5041322372" description="Leucine-rich repeat-containing N-terminal plant-type domain-containing protein" evidence="6">
    <location>
        <begin position="24"/>
        <end position="174"/>
    </location>
</feature>
<sequence length="174" mass="19308">MNSHIALLFSHLVIFLIFAAISAYDGGNETDYQALLKFKSMITNKGLSSWNASFHFCDWSGVSCGKQNKRVTALVLESQGLEGSLSPYVGNLSFLHVFSLRNNNIQGMIPHEIGRLSRLRFLYLGYNKISGVIPANLSHCSNLKDLRLNNNNLVGSIPKGIGLLLKLTFMVVQY</sequence>
<evidence type="ECO:0000313" key="9">
    <source>
        <dbReference type="Proteomes" id="UP001177003"/>
    </source>
</evidence>
<evidence type="ECO:0000313" key="8">
    <source>
        <dbReference type="EMBL" id="CAI9273687.1"/>
    </source>
</evidence>
<keyword evidence="5" id="KW-0472">Membrane</keyword>
<evidence type="ECO:0000256" key="3">
    <source>
        <dbReference type="ARBA" id="ARBA00022729"/>
    </source>
</evidence>
<comment type="subcellular location">
    <subcellularLocation>
        <location evidence="1">Membrane</location>
    </subcellularLocation>
</comment>
<dbReference type="InterPro" id="IPR053211">
    <property type="entry name" value="DNA_repair-toleration"/>
</dbReference>
<evidence type="ECO:0000256" key="5">
    <source>
        <dbReference type="ARBA" id="ARBA00023136"/>
    </source>
</evidence>
<dbReference type="Pfam" id="PF08263">
    <property type="entry name" value="LRRNT_2"/>
    <property type="match status" value="1"/>
</dbReference>
<dbReference type="GO" id="GO:0016020">
    <property type="term" value="C:membrane"/>
    <property type="evidence" value="ECO:0007669"/>
    <property type="project" value="UniProtKB-SubCell"/>
</dbReference>
<dbReference type="PANTHER" id="PTHR48060">
    <property type="entry name" value="DNA DAMAGE-REPAIR/TOLERATION PROTEIN DRT100"/>
    <property type="match status" value="1"/>
</dbReference>
<evidence type="ECO:0000256" key="2">
    <source>
        <dbReference type="ARBA" id="ARBA00022614"/>
    </source>
</evidence>
<accession>A0AA36DWX1</accession>
<evidence type="ECO:0000259" key="7">
    <source>
        <dbReference type="Pfam" id="PF08263"/>
    </source>
</evidence>
<evidence type="ECO:0000256" key="6">
    <source>
        <dbReference type="SAM" id="SignalP"/>
    </source>
</evidence>
<keyword evidence="3 6" id="KW-0732">Signal</keyword>
<feature type="signal peptide" evidence="6">
    <location>
        <begin position="1"/>
        <end position="23"/>
    </location>
</feature>
<name>A0AA36DWX1_LACSI</name>
<dbReference type="InterPro" id="IPR032675">
    <property type="entry name" value="LRR_dom_sf"/>
</dbReference>